<sequence length="443" mass="50024">MFNSDKNLWIHQAQVLGEDGILRPYNIGIGAGKITAITPNDDRDQYEYILDANGWVLLPGIIDPQVHFREPGLEHKEDLSTASCACARGGVTSFLEMPNTRPLTTNQATLDDKLHRAAEKSLVNYGFFIGATRHNLAEINQVQPTCGIKIFMGSMHGDLLMDNAEHLERIFAEGTRLIAVHAENQQRISQRRTQFAEQYHVPDIHSEIQDDIAALQATELAVNLSIKYQRRLHILHLSTALEVEFLRRHKQPWITAEVTPQHLLLDRSAYHTLGTLAQMNPPLRTAHDNQALWQGLQDGIIDFMATDHAPHTLGEKARPYPESPSGMPGVETLLPLMLTQAKQGKCTLNQVIHWLSTKVAEAYKIPNKGRIKLGYDADLVLVDWEHYQPVQREHLQTKCGWSPFEGWQLTGWPQVTIVDGKIVYYQGKFNDSMRGTALQFLSD</sequence>
<proteinExistence type="inferred from homology"/>
<evidence type="ECO:0000256" key="1">
    <source>
        <dbReference type="ARBA" id="ARBA00001947"/>
    </source>
</evidence>
<dbReference type="SUPFAM" id="SSF51556">
    <property type="entry name" value="Metallo-dependent hydrolases"/>
    <property type="match status" value="1"/>
</dbReference>
<dbReference type="GO" id="GO:0004151">
    <property type="term" value="F:dihydroorotase activity"/>
    <property type="evidence" value="ECO:0007669"/>
    <property type="project" value="UniProtKB-EC"/>
</dbReference>
<protein>
    <submittedName>
        <fullName evidence="7">Dihydroorotase</fullName>
        <ecNumber evidence="7">3.5.2.3</ecNumber>
    </submittedName>
</protein>
<dbReference type="Proteomes" id="UP000180235">
    <property type="component" value="Chromosome"/>
</dbReference>
<keyword evidence="8" id="KW-1185">Reference proteome</keyword>
<dbReference type="InterPro" id="IPR011059">
    <property type="entry name" value="Metal-dep_hydrolase_composite"/>
</dbReference>
<dbReference type="PANTHER" id="PTHR43668">
    <property type="entry name" value="ALLANTOINASE"/>
    <property type="match status" value="1"/>
</dbReference>
<dbReference type="InterPro" id="IPR006680">
    <property type="entry name" value="Amidohydro-rel"/>
</dbReference>
<dbReference type="GO" id="GO:0006145">
    <property type="term" value="P:purine nucleobase catabolic process"/>
    <property type="evidence" value="ECO:0007669"/>
    <property type="project" value="TreeGrafter"/>
</dbReference>
<evidence type="ECO:0000313" key="8">
    <source>
        <dbReference type="Proteomes" id="UP000180235"/>
    </source>
</evidence>
<evidence type="ECO:0000256" key="2">
    <source>
        <dbReference type="ARBA" id="ARBA00002368"/>
    </source>
</evidence>
<comment type="function">
    <text evidence="2">Catalyzes the reversible cyclization of carbamoyl aspartate to dihydroorotate.</text>
</comment>
<dbReference type="GO" id="GO:0046872">
    <property type="term" value="F:metal ion binding"/>
    <property type="evidence" value="ECO:0007669"/>
    <property type="project" value="UniProtKB-KW"/>
</dbReference>
<dbReference type="EMBL" id="CP017675">
    <property type="protein sequence ID" value="APB32622.1"/>
    <property type="molecule type" value="Genomic_DNA"/>
</dbReference>
<comment type="cofactor">
    <cofactor evidence="1">
        <name>Zn(2+)</name>
        <dbReference type="ChEBI" id="CHEBI:29105"/>
    </cofactor>
</comment>
<dbReference type="KEGG" id="glt:GlitD10_0315"/>
<dbReference type="PANTHER" id="PTHR43668:SF4">
    <property type="entry name" value="ALLANTOINASE"/>
    <property type="match status" value="1"/>
</dbReference>
<dbReference type="RefSeq" id="WP_071453331.1">
    <property type="nucleotide sequence ID" value="NZ_CP017675.1"/>
</dbReference>
<comment type="similarity">
    <text evidence="3">Belongs to the metallo-dependent hydrolases superfamily. DHOase family. Class I DHOase subfamily.</text>
</comment>
<dbReference type="AlphaFoldDB" id="A0A1J0A9L5"/>
<evidence type="ECO:0000259" key="6">
    <source>
        <dbReference type="Pfam" id="PF01979"/>
    </source>
</evidence>
<dbReference type="InterPro" id="IPR032466">
    <property type="entry name" value="Metal_Hydrolase"/>
</dbReference>
<dbReference type="EC" id="3.5.2.3" evidence="7"/>
<evidence type="ECO:0000256" key="3">
    <source>
        <dbReference type="ARBA" id="ARBA00010286"/>
    </source>
</evidence>
<name>A0A1J0A9L5_9CYAN</name>
<dbReference type="GO" id="GO:0005737">
    <property type="term" value="C:cytoplasm"/>
    <property type="evidence" value="ECO:0007669"/>
    <property type="project" value="TreeGrafter"/>
</dbReference>
<dbReference type="NCBIfam" id="TIGR00857">
    <property type="entry name" value="pyrC_multi"/>
    <property type="match status" value="1"/>
</dbReference>
<dbReference type="InterPro" id="IPR002195">
    <property type="entry name" value="Dihydroorotase_CS"/>
</dbReference>
<dbReference type="SUPFAM" id="SSF51338">
    <property type="entry name" value="Composite domain of metallo-dependent hydrolases"/>
    <property type="match status" value="1"/>
</dbReference>
<evidence type="ECO:0000256" key="5">
    <source>
        <dbReference type="ARBA" id="ARBA00022801"/>
    </source>
</evidence>
<accession>A0A1J0A9L5</accession>
<reference evidence="7 8" key="1">
    <citation type="submission" date="2016-10" db="EMBL/GenBank/DDBJ databases">
        <title>Description of Gloeomargarita lithophora gen. nov., sp. nov., a thylakoid-bearing basal-branching cyanobacterium with intracellular carbonates, and proposal for Gloeomargaritales ord. nov.</title>
        <authorList>
            <person name="Moreira D."/>
            <person name="Tavera R."/>
            <person name="Benzerara K."/>
            <person name="Skouri-Panet F."/>
            <person name="Couradeau E."/>
            <person name="Gerard E."/>
            <person name="Loussert C."/>
            <person name="Novelo E."/>
            <person name="Zivanovic Y."/>
            <person name="Lopez-Garcia P."/>
        </authorList>
    </citation>
    <scope>NUCLEOTIDE SEQUENCE [LARGE SCALE GENOMIC DNA]</scope>
    <source>
        <strain evidence="7 8">D10</strain>
    </source>
</reference>
<dbReference type="Pfam" id="PF01979">
    <property type="entry name" value="Amidohydro_1"/>
    <property type="match status" value="1"/>
</dbReference>
<dbReference type="InterPro" id="IPR050138">
    <property type="entry name" value="DHOase/Allantoinase_Hydrolase"/>
</dbReference>
<dbReference type="STRING" id="1188229.GlitD10_0315"/>
<dbReference type="Gene3D" id="2.30.40.10">
    <property type="entry name" value="Urease, subunit C, domain 1"/>
    <property type="match status" value="1"/>
</dbReference>
<dbReference type="Gene3D" id="3.20.20.140">
    <property type="entry name" value="Metal-dependent hydrolases"/>
    <property type="match status" value="1"/>
</dbReference>
<evidence type="ECO:0000256" key="4">
    <source>
        <dbReference type="ARBA" id="ARBA00022723"/>
    </source>
</evidence>
<evidence type="ECO:0000313" key="7">
    <source>
        <dbReference type="EMBL" id="APB32622.1"/>
    </source>
</evidence>
<dbReference type="CDD" id="cd01318">
    <property type="entry name" value="DHOase_IIb"/>
    <property type="match status" value="1"/>
</dbReference>
<dbReference type="NCBIfam" id="NF006559">
    <property type="entry name" value="PRK09060.1"/>
    <property type="match status" value="1"/>
</dbReference>
<gene>
    <name evidence="7" type="primary">pyrC-1</name>
    <name evidence="7" type="ORF">GlitD10_0315</name>
</gene>
<organism evidence="7 8">
    <name type="scientific">Gloeomargarita lithophora Alchichica-D10</name>
    <dbReference type="NCBI Taxonomy" id="1188229"/>
    <lineage>
        <taxon>Bacteria</taxon>
        <taxon>Bacillati</taxon>
        <taxon>Cyanobacteriota</taxon>
        <taxon>Cyanophyceae</taxon>
        <taxon>Gloeomargaritales</taxon>
        <taxon>Gloeomargaritaceae</taxon>
        <taxon>Gloeomargarita</taxon>
    </lineage>
</organism>
<keyword evidence="4" id="KW-0479">Metal-binding</keyword>
<dbReference type="OrthoDB" id="9765462at2"/>
<keyword evidence="5 7" id="KW-0378">Hydrolase</keyword>
<dbReference type="GO" id="GO:0004038">
    <property type="term" value="F:allantoinase activity"/>
    <property type="evidence" value="ECO:0007669"/>
    <property type="project" value="TreeGrafter"/>
</dbReference>
<feature type="domain" description="Amidohydrolase-related" evidence="6">
    <location>
        <begin position="56"/>
        <end position="423"/>
    </location>
</feature>
<dbReference type="PROSITE" id="PS00483">
    <property type="entry name" value="DIHYDROOROTASE_2"/>
    <property type="match status" value="1"/>
</dbReference>
<dbReference type="NCBIfam" id="NF005751">
    <property type="entry name" value="PRK07575.1"/>
    <property type="match status" value="1"/>
</dbReference>